<dbReference type="RefSeq" id="WP_198876470.1">
    <property type="nucleotide sequence ID" value="NZ_JAEKMH010000002.1"/>
</dbReference>
<dbReference type="Proteomes" id="UP000602124">
    <property type="component" value="Unassembled WGS sequence"/>
</dbReference>
<dbReference type="AlphaFoldDB" id="A0A934MM33"/>
<organism evidence="1 2">
    <name type="scientific">Devosia sediminis</name>
    <dbReference type="NCBI Taxonomy" id="2798801"/>
    <lineage>
        <taxon>Bacteria</taxon>
        <taxon>Pseudomonadati</taxon>
        <taxon>Pseudomonadota</taxon>
        <taxon>Alphaproteobacteria</taxon>
        <taxon>Hyphomicrobiales</taxon>
        <taxon>Devosiaceae</taxon>
        <taxon>Devosia</taxon>
    </lineage>
</organism>
<name>A0A934MM33_9HYPH</name>
<proteinExistence type="predicted"/>
<comment type="caution">
    <text evidence="1">The sequence shown here is derived from an EMBL/GenBank/DDBJ whole genome shotgun (WGS) entry which is preliminary data.</text>
</comment>
<gene>
    <name evidence="1" type="ORF">JEQ47_11150</name>
</gene>
<evidence type="ECO:0000313" key="1">
    <source>
        <dbReference type="EMBL" id="MBJ3785281.1"/>
    </source>
</evidence>
<reference evidence="1" key="1">
    <citation type="submission" date="2020-12" db="EMBL/GenBank/DDBJ databases">
        <title>Devosia sp. MSA67 isolated from Mo River.</title>
        <authorList>
            <person name="Ma F."/>
            <person name="Zi Z."/>
        </authorList>
    </citation>
    <scope>NUCLEOTIDE SEQUENCE</scope>
    <source>
        <strain evidence="1">MSA67</strain>
    </source>
</reference>
<accession>A0A934MM33</accession>
<evidence type="ECO:0000313" key="2">
    <source>
        <dbReference type="Proteomes" id="UP000602124"/>
    </source>
</evidence>
<protein>
    <submittedName>
        <fullName evidence="1">Uncharacterized protein</fullName>
    </submittedName>
</protein>
<dbReference type="EMBL" id="JAEKMH010000002">
    <property type="protein sequence ID" value="MBJ3785281.1"/>
    <property type="molecule type" value="Genomic_DNA"/>
</dbReference>
<keyword evidence="2" id="KW-1185">Reference proteome</keyword>
<sequence length="65" mass="7110">MQAAKRLAKQRAVVRDLRTGDILYVFDVPGQRLSKPFIRLDFRAKAQALMAAGGALRPALSGART</sequence>